<keyword evidence="1" id="KW-0732">Signal</keyword>
<sequence>MMKRQIKVFTAFLLAVVLAFGSQVASAFANTPDPEYFALMSGQIQQVYLNPMKTEFTVEYFNYSPNLQGVVNVIANSCDQNTIIDASTTFEPEIHTYNCGAVATVTFDNISTPDIGIHVIPNPVPIPPLSKQL</sequence>
<reference evidence="3" key="1">
    <citation type="submission" date="2016-10" db="EMBL/GenBank/DDBJ databases">
        <title>Comparative genomics uncovers the prolific and rare metabolic potential of the cyanobacterial genus Moorea.</title>
        <authorList>
            <person name="Leao T."/>
            <person name="Castelao G."/>
            <person name="Korobeynikov A."/>
            <person name="Monroe E.A."/>
            <person name="Podell S."/>
            <person name="Glukhov E."/>
            <person name="Allen E."/>
            <person name="Gerwick W.H."/>
            <person name="Gerwick L."/>
        </authorList>
    </citation>
    <scope>NUCLEOTIDE SEQUENCE [LARGE SCALE GENOMIC DNA]</scope>
    <source>
        <strain evidence="3">JHB</strain>
    </source>
</reference>
<name>A0A1D9G562_MOOP1</name>
<evidence type="ECO:0000256" key="1">
    <source>
        <dbReference type="SAM" id="SignalP"/>
    </source>
</evidence>
<protein>
    <submittedName>
        <fullName evidence="2">Uncharacterized protein</fullName>
    </submittedName>
</protein>
<gene>
    <name evidence="2" type="ORF">BJP36_25560</name>
</gene>
<feature type="chain" id="PRO_5039718789" evidence="1">
    <location>
        <begin position="30"/>
        <end position="133"/>
    </location>
</feature>
<dbReference type="EMBL" id="CP017708">
    <property type="protein sequence ID" value="AOY82772.2"/>
    <property type="molecule type" value="Genomic_DNA"/>
</dbReference>
<proteinExistence type="predicted"/>
<organism evidence="2 3">
    <name type="scientific">Moorena producens (strain JHB)</name>
    <dbReference type="NCBI Taxonomy" id="1454205"/>
    <lineage>
        <taxon>Bacteria</taxon>
        <taxon>Bacillati</taxon>
        <taxon>Cyanobacteriota</taxon>
        <taxon>Cyanophyceae</taxon>
        <taxon>Coleofasciculales</taxon>
        <taxon>Coleofasciculaceae</taxon>
        <taxon>Moorena</taxon>
    </lineage>
</organism>
<evidence type="ECO:0000313" key="2">
    <source>
        <dbReference type="EMBL" id="AOY82772.2"/>
    </source>
</evidence>
<dbReference type="Proteomes" id="UP000176944">
    <property type="component" value="Chromosome"/>
</dbReference>
<dbReference type="AlphaFoldDB" id="A0A1D9G562"/>
<evidence type="ECO:0000313" key="3">
    <source>
        <dbReference type="Proteomes" id="UP000176944"/>
    </source>
</evidence>
<accession>A0A1D9G562</accession>
<feature type="signal peptide" evidence="1">
    <location>
        <begin position="1"/>
        <end position="29"/>
    </location>
</feature>